<reference evidence="13" key="1">
    <citation type="journal article" date="2019" name="Int. J. Syst. Evol. Microbiol.">
        <title>The Global Catalogue of Microorganisms (GCM) 10K type strain sequencing project: providing services to taxonomists for standard genome sequencing and annotation.</title>
        <authorList>
            <consortium name="The Broad Institute Genomics Platform"/>
            <consortium name="The Broad Institute Genome Sequencing Center for Infectious Disease"/>
            <person name="Wu L."/>
            <person name="Ma J."/>
        </authorList>
    </citation>
    <scope>NUCLEOTIDE SEQUENCE [LARGE SCALE GENOMIC DNA]</scope>
    <source>
        <strain evidence="13">CCUG 55590</strain>
    </source>
</reference>
<feature type="binding site" evidence="11">
    <location>
        <position position="41"/>
    </location>
    <ligand>
        <name>substrate</name>
    </ligand>
</feature>
<keyword evidence="13" id="KW-1185">Reference proteome</keyword>
<keyword evidence="7 11" id="KW-0418">Kinase</keyword>
<dbReference type="PRINTS" id="PR01099">
    <property type="entry name" value="HYETHTZKNASE"/>
</dbReference>
<dbReference type="InterPro" id="IPR000417">
    <property type="entry name" value="Hyethyz_kinase"/>
</dbReference>
<dbReference type="Pfam" id="PF02110">
    <property type="entry name" value="HK"/>
    <property type="match status" value="1"/>
</dbReference>
<evidence type="ECO:0000256" key="7">
    <source>
        <dbReference type="ARBA" id="ARBA00022777"/>
    </source>
</evidence>
<protein>
    <recommendedName>
        <fullName evidence="11">Hydroxyethylthiazole kinase</fullName>
        <ecNumber evidence="11">2.7.1.50</ecNumber>
    </recommendedName>
    <alternativeName>
        <fullName evidence="11">4-methyl-5-beta-hydroxyethylthiazole kinase</fullName>
        <shortName evidence="11">TH kinase</shortName>
        <shortName evidence="11">Thz kinase</shortName>
    </alternativeName>
</protein>
<comment type="pathway">
    <text evidence="3 11">Cofactor biosynthesis; thiamine diphosphate biosynthesis; 4-methyl-5-(2-phosphoethyl)-thiazole from 5-(2-hydroxyethyl)-4-methylthiazole: step 1/1.</text>
</comment>
<dbReference type="Gene3D" id="3.40.1190.20">
    <property type="match status" value="1"/>
</dbReference>
<keyword evidence="4 11" id="KW-0808">Transferase</keyword>
<dbReference type="NCBIfam" id="NF006830">
    <property type="entry name" value="PRK09355.1"/>
    <property type="match status" value="1"/>
</dbReference>
<sequence length="263" mass="27545">MRHEIWSEIRKQAPLIHNITNTVVANFSANGLLAIGASPVMADAIEEVAEMTFVSDALVLNIGTLGTMTEATMIRAGQAANEAGCPIVLDPVGVGATSFRRDVVERILRHVRVSVIRGNAGEIATLIGVDWAARGVDAGDGACEPRQLALEAAKRYGCVVAVTGKEDLVSDGSVVIEVHGGTKRMTESTGTGCLLSAVVGACLAVEKKALKATVTAVSGYAYCGELASERAEGPGDFPIHFLNALHQLTQHTIPTNRIEVSTS</sequence>
<evidence type="ECO:0000256" key="6">
    <source>
        <dbReference type="ARBA" id="ARBA00022741"/>
    </source>
</evidence>
<evidence type="ECO:0000256" key="4">
    <source>
        <dbReference type="ARBA" id="ARBA00022679"/>
    </source>
</evidence>
<comment type="caution">
    <text evidence="12">The sequence shown here is derived from an EMBL/GenBank/DDBJ whole genome shotgun (WGS) entry which is preliminary data.</text>
</comment>
<evidence type="ECO:0000313" key="12">
    <source>
        <dbReference type="EMBL" id="MFC7388567.1"/>
    </source>
</evidence>
<keyword evidence="6 11" id="KW-0547">Nucleotide-binding</keyword>
<feature type="binding site" evidence="11">
    <location>
        <position position="163"/>
    </location>
    <ligand>
        <name>ATP</name>
        <dbReference type="ChEBI" id="CHEBI:30616"/>
    </ligand>
</feature>
<evidence type="ECO:0000256" key="5">
    <source>
        <dbReference type="ARBA" id="ARBA00022723"/>
    </source>
</evidence>
<keyword evidence="5 11" id="KW-0479">Metal-binding</keyword>
<gene>
    <name evidence="11 12" type="primary">thiM</name>
    <name evidence="12" type="ORF">ACFQO8_00350</name>
</gene>
<comment type="function">
    <text evidence="11">Catalyzes the phosphorylation of the hydroxyl group of 4-methyl-5-beta-hydroxyethylthiazole (THZ).</text>
</comment>
<evidence type="ECO:0000313" key="13">
    <source>
        <dbReference type="Proteomes" id="UP001596439"/>
    </source>
</evidence>
<proteinExistence type="inferred from homology"/>
<keyword evidence="10 11" id="KW-0784">Thiamine biosynthesis</keyword>
<comment type="catalytic activity">
    <reaction evidence="1 11">
        <text>5-(2-hydroxyethyl)-4-methylthiazole + ATP = 4-methyl-5-(2-phosphooxyethyl)-thiazole + ADP + H(+)</text>
        <dbReference type="Rhea" id="RHEA:24212"/>
        <dbReference type="ChEBI" id="CHEBI:15378"/>
        <dbReference type="ChEBI" id="CHEBI:17957"/>
        <dbReference type="ChEBI" id="CHEBI:30616"/>
        <dbReference type="ChEBI" id="CHEBI:58296"/>
        <dbReference type="ChEBI" id="CHEBI:456216"/>
        <dbReference type="EC" id="2.7.1.50"/>
    </reaction>
</comment>
<dbReference type="CDD" id="cd01170">
    <property type="entry name" value="THZ_kinase"/>
    <property type="match status" value="1"/>
</dbReference>
<dbReference type="EC" id="2.7.1.50" evidence="11"/>
<evidence type="ECO:0000256" key="3">
    <source>
        <dbReference type="ARBA" id="ARBA00004868"/>
    </source>
</evidence>
<dbReference type="Proteomes" id="UP001596439">
    <property type="component" value="Unassembled WGS sequence"/>
</dbReference>
<dbReference type="PIRSF" id="PIRSF000513">
    <property type="entry name" value="Thz_kinase"/>
    <property type="match status" value="1"/>
</dbReference>
<comment type="similarity">
    <text evidence="11">Belongs to the Thz kinase family.</text>
</comment>
<dbReference type="GO" id="GO:0004417">
    <property type="term" value="F:hydroxyethylthiazole kinase activity"/>
    <property type="evidence" value="ECO:0007669"/>
    <property type="project" value="UniProtKB-EC"/>
</dbReference>
<keyword evidence="9 11" id="KW-0460">Magnesium</keyword>
<name>A0ABW2PJA2_9BACL</name>
<feature type="binding site" evidence="11">
    <location>
        <position position="117"/>
    </location>
    <ligand>
        <name>ATP</name>
        <dbReference type="ChEBI" id="CHEBI:30616"/>
    </ligand>
</feature>
<dbReference type="RefSeq" id="WP_214785928.1">
    <property type="nucleotide sequence ID" value="NZ_JANIEL010000040.1"/>
</dbReference>
<keyword evidence="8 11" id="KW-0067">ATP-binding</keyword>
<evidence type="ECO:0000256" key="10">
    <source>
        <dbReference type="ARBA" id="ARBA00022977"/>
    </source>
</evidence>
<dbReference type="NCBIfam" id="TIGR00694">
    <property type="entry name" value="thiM"/>
    <property type="match status" value="1"/>
</dbReference>
<evidence type="ECO:0000256" key="11">
    <source>
        <dbReference type="HAMAP-Rule" id="MF_00228"/>
    </source>
</evidence>
<evidence type="ECO:0000256" key="8">
    <source>
        <dbReference type="ARBA" id="ARBA00022840"/>
    </source>
</evidence>
<evidence type="ECO:0000256" key="1">
    <source>
        <dbReference type="ARBA" id="ARBA00001771"/>
    </source>
</evidence>
<accession>A0ABW2PJA2</accession>
<evidence type="ECO:0000256" key="9">
    <source>
        <dbReference type="ARBA" id="ARBA00022842"/>
    </source>
</evidence>
<evidence type="ECO:0000256" key="2">
    <source>
        <dbReference type="ARBA" id="ARBA00001946"/>
    </source>
</evidence>
<comment type="cofactor">
    <cofactor evidence="2 11">
        <name>Mg(2+)</name>
        <dbReference type="ChEBI" id="CHEBI:18420"/>
    </cofactor>
</comment>
<organism evidence="12 13">
    <name type="scientific">Exiguobacterium aestuarii</name>
    <dbReference type="NCBI Taxonomy" id="273527"/>
    <lineage>
        <taxon>Bacteria</taxon>
        <taxon>Bacillati</taxon>
        <taxon>Bacillota</taxon>
        <taxon>Bacilli</taxon>
        <taxon>Bacillales</taxon>
        <taxon>Bacillales Family XII. Incertae Sedis</taxon>
        <taxon>Exiguobacterium</taxon>
    </lineage>
</organism>
<dbReference type="EMBL" id="JBHTCE010000001">
    <property type="protein sequence ID" value="MFC7388567.1"/>
    <property type="molecule type" value="Genomic_DNA"/>
</dbReference>
<feature type="binding site" evidence="11">
    <location>
        <position position="190"/>
    </location>
    <ligand>
        <name>substrate</name>
    </ligand>
</feature>
<dbReference type="SUPFAM" id="SSF53613">
    <property type="entry name" value="Ribokinase-like"/>
    <property type="match status" value="1"/>
</dbReference>
<dbReference type="HAMAP" id="MF_00228">
    <property type="entry name" value="Thz_kinase"/>
    <property type="match status" value="1"/>
</dbReference>
<dbReference type="InterPro" id="IPR029056">
    <property type="entry name" value="Ribokinase-like"/>
</dbReference>